<proteinExistence type="predicted"/>
<keyword evidence="3" id="KW-1185">Reference proteome</keyword>
<reference evidence="3" key="1">
    <citation type="submission" date="2016-09" db="EMBL/GenBank/DDBJ databases">
        <authorList>
            <person name="Gulvik C.A."/>
        </authorList>
    </citation>
    <scope>NUCLEOTIDE SEQUENCE [LARGE SCALE GENOMIC DNA]</scope>
    <source>
        <strain evidence="3">LMG 8895</strain>
    </source>
</reference>
<dbReference type="Proteomes" id="UP000095094">
    <property type="component" value="Unassembled WGS sequence"/>
</dbReference>
<feature type="transmembrane region" description="Helical" evidence="1">
    <location>
        <begin position="20"/>
        <end position="43"/>
    </location>
</feature>
<gene>
    <name evidence="2" type="ORF">BCR25_08855</name>
</gene>
<comment type="caution">
    <text evidence="2">The sequence shown here is derived from an EMBL/GenBank/DDBJ whole genome shotgun (WGS) entry which is preliminary data.</text>
</comment>
<sequence length="195" mass="22603">MDQPLQLQEELNENRQRPLSFYIVLGILIIVLLIGGIAGYFCYPFAQKIEGNWLSADETMELKSRGKTWELALPNYQQTIGLTLVYAGTWKAAGVNTYDGTQVKLFVRVNKKDFSKEEIAALKKKSELYTLSEQTDQELTLQYTKKGIQQIQSVSNVDTVVHMTLENIHWNKKKEKLYLNNSYFSNERIEFKHEK</sequence>
<keyword evidence="1" id="KW-1133">Transmembrane helix</keyword>
<keyword evidence="1" id="KW-0812">Transmembrane</keyword>
<evidence type="ECO:0000313" key="3">
    <source>
        <dbReference type="Proteomes" id="UP000095094"/>
    </source>
</evidence>
<protein>
    <submittedName>
        <fullName evidence="2">Uncharacterized protein</fullName>
    </submittedName>
</protein>
<organism evidence="2 3">
    <name type="scientific">Enterococcus termitis</name>
    <dbReference type="NCBI Taxonomy" id="332950"/>
    <lineage>
        <taxon>Bacteria</taxon>
        <taxon>Bacillati</taxon>
        <taxon>Bacillota</taxon>
        <taxon>Bacilli</taxon>
        <taxon>Lactobacillales</taxon>
        <taxon>Enterococcaceae</taxon>
        <taxon>Enterococcus</taxon>
    </lineage>
</organism>
<evidence type="ECO:0000256" key="1">
    <source>
        <dbReference type="SAM" id="Phobius"/>
    </source>
</evidence>
<dbReference type="EMBL" id="MIJY01000043">
    <property type="protein sequence ID" value="OEG10710.1"/>
    <property type="molecule type" value="Genomic_DNA"/>
</dbReference>
<name>A0A1E5GEP3_9ENTE</name>
<keyword evidence="1" id="KW-0472">Membrane</keyword>
<accession>A0A1E5GEP3</accession>
<dbReference type="AlphaFoldDB" id="A0A1E5GEP3"/>
<evidence type="ECO:0000313" key="2">
    <source>
        <dbReference type="EMBL" id="OEG10710.1"/>
    </source>
</evidence>